<organism evidence="11 12">
    <name type="scientific">[Bacteroides] pectinophilus ATCC 43243</name>
    <dbReference type="NCBI Taxonomy" id="483218"/>
    <lineage>
        <taxon>Bacteria</taxon>
        <taxon>Bacillati</taxon>
        <taxon>Bacillota</taxon>
        <taxon>Clostridia</taxon>
        <taxon>Eubacteriales</taxon>
    </lineage>
</organism>
<name>B7APJ8_9FIRM</name>
<dbReference type="PROSITE" id="PS00167">
    <property type="entry name" value="TRP_SYNTHASE_ALPHA"/>
    <property type="match status" value="1"/>
</dbReference>
<dbReference type="GO" id="GO:0005829">
    <property type="term" value="C:cytosol"/>
    <property type="evidence" value="ECO:0007669"/>
    <property type="project" value="TreeGrafter"/>
</dbReference>
<comment type="similarity">
    <text evidence="9 10">Belongs to the TrpA family.</text>
</comment>
<dbReference type="AlphaFoldDB" id="B7APJ8"/>
<reference evidence="11 12" key="2">
    <citation type="submission" date="2008-11" db="EMBL/GenBank/DDBJ databases">
        <authorList>
            <person name="Fulton L."/>
            <person name="Clifton S."/>
            <person name="Fulton B."/>
            <person name="Xu J."/>
            <person name="Minx P."/>
            <person name="Pepin K.H."/>
            <person name="Johnson M."/>
            <person name="Bhonagiri V."/>
            <person name="Nash W.E."/>
            <person name="Mardis E.R."/>
            <person name="Wilson R.K."/>
        </authorList>
    </citation>
    <scope>NUCLEOTIDE SEQUENCE [LARGE SCALE GENOMIC DNA]</scope>
    <source>
        <strain evidence="11 12">ATCC 43243</strain>
    </source>
</reference>
<dbReference type="NCBIfam" id="TIGR00262">
    <property type="entry name" value="trpA"/>
    <property type="match status" value="1"/>
</dbReference>
<dbReference type="EC" id="4.2.1.20" evidence="9"/>
<keyword evidence="6 9" id="KW-0057">Aromatic amino acid biosynthesis</keyword>
<evidence type="ECO:0000313" key="12">
    <source>
        <dbReference type="Proteomes" id="UP000003136"/>
    </source>
</evidence>
<evidence type="ECO:0000256" key="9">
    <source>
        <dbReference type="HAMAP-Rule" id="MF_00131"/>
    </source>
</evidence>
<comment type="catalytic activity">
    <reaction evidence="8 9">
        <text>(1S,2R)-1-C-(indol-3-yl)glycerol 3-phosphate + L-serine = D-glyceraldehyde 3-phosphate + L-tryptophan + H2O</text>
        <dbReference type="Rhea" id="RHEA:10532"/>
        <dbReference type="ChEBI" id="CHEBI:15377"/>
        <dbReference type="ChEBI" id="CHEBI:33384"/>
        <dbReference type="ChEBI" id="CHEBI:57912"/>
        <dbReference type="ChEBI" id="CHEBI:58866"/>
        <dbReference type="ChEBI" id="CHEBI:59776"/>
        <dbReference type="EC" id="4.2.1.20"/>
    </reaction>
</comment>
<evidence type="ECO:0000256" key="10">
    <source>
        <dbReference type="RuleBase" id="RU003662"/>
    </source>
</evidence>
<evidence type="ECO:0000256" key="6">
    <source>
        <dbReference type="ARBA" id="ARBA00023141"/>
    </source>
</evidence>
<dbReference type="InterPro" id="IPR013785">
    <property type="entry name" value="Aldolase_TIM"/>
</dbReference>
<protein>
    <recommendedName>
        <fullName evidence="9">Tryptophan synthase alpha chain</fullName>
        <ecNumber evidence="9">4.2.1.20</ecNumber>
    </recommendedName>
</protein>
<dbReference type="EMBL" id="ABVQ01000034">
    <property type="protein sequence ID" value="EEC58472.1"/>
    <property type="molecule type" value="Genomic_DNA"/>
</dbReference>
<evidence type="ECO:0000256" key="3">
    <source>
        <dbReference type="ARBA" id="ARBA00011270"/>
    </source>
</evidence>
<dbReference type="HOGENOM" id="CLU_016734_0_0_9"/>
<dbReference type="GO" id="GO:0004834">
    <property type="term" value="F:tryptophan synthase activity"/>
    <property type="evidence" value="ECO:0007669"/>
    <property type="project" value="UniProtKB-UniRule"/>
</dbReference>
<feature type="active site" description="Proton acceptor" evidence="9">
    <location>
        <position position="56"/>
    </location>
</feature>
<dbReference type="STRING" id="483218.BACPEC_00604"/>
<proteinExistence type="inferred from homology"/>
<gene>
    <name evidence="9" type="primary">trpA</name>
    <name evidence="11" type="ORF">BACPEC_00604</name>
</gene>
<dbReference type="InterPro" id="IPR002028">
    <property type="entry name" value="Trp_synthase_suA"/>
</dbReference>
<feature type="active site" description="Proton acceptor" evidence="9">
    <location>
        <position position="67"/>
    </location>
</feature>
<dbReference type="eggNOG" id="COG0159">
    <property type="taxonomic scope" value="Bacteria"/>
</dbReference>
<dbReference type="UniPathway" id="UPA00035">
    <property type="reaction ID" value="UER00044"/>
</dbReference>
<dbReference type="PANTHER" id="PTHR43406">
    <property type="entry name" value="TRYPTOPHAN SYNTHASE, ALPHA CHAIN"/>
    <property type="match status" value="1"/>
</dbReference>
<evidence type="ECO:0000256" key="4">
    <source>
        <dbReference type="ARBA" id="ARBA00022605"/>
    </source>
</evidence>
<dbReference type="FunFam" id="3.20.20.70:FF:000037">
    <property type="entry name" value="Tryptophan synthase alpha chain"/>
    <property type="match status" value="1"/>
</dbReference>
<evidence type="ECO:0000256" key="5">
    <source>
        <dbReference type="ARBA" id="ARBA00022822"/>
    </source>
</evidence>
<dbReference type="CDD" id="cd04724">
    <property type="entry name" value="Tryptophan_synthase_alpha"/>
    <property type="match status" value="1"/>
</dbReference>
<comment type="pathway">
    <text evidence="2 9">Amino-acid biosynthesis; L-tryptophan biosynthesis; L-tryptophan from chorismate: step 5/5.</text>
</comment>
<dbReference type="InterPro" id="IPR018204">
    <property type="entry name" value="Trp_synthase_alpha_AS"/>
</dbReference>
<evidence type="ECO:0000256" key="1">
    <source>
        <dbReference type="ARBA" id="ARBA00003365"/>
    </source>
</evidence>
<evidence type="ECO:0000256" key="7">
    <source>
        <dbReference type="ARBA" id="ARBA00023239"/>
    </source>
</evidence>
<keyword evidence="7 9" id="KW-0456">Lyase</keyword>
<dbReference type="Proteomes" id="UP000003136">
    <property type="component" value="Unassembled WGS sequence"/>
</dbReference>
<dbReference type="PANTHER" id="PTHR43406:SF1">
    <property type="entry name" value="TRYPTOPHAN SYNTHASE ALPHA CHAIN, CHLOROPLASTIC"/>
    <property type="match status" value="1"/>
</dbReference>
<keyword evidence="12" id="KW-1185">Reference proteome</keyword>
<accession>B7APJ8</accession>
<dbReference type="InterPro" id="IPR011060">
    <property type="entry name" value="RibuloseP-bd_barrel"/>
</dbReference>
<evidence type="ECO:0000256" key="2">
    <source>
        <dbReference type="ARBA" id="ARBA00004733"/>
    </source>
</evidence>
<dbReference type="Gene3D" id="3.20.20.70">
    <property type="entry name" value="Aldolase class I"/>
    <property type="match status" value="1"/>
</dbReference>
<dbReference type="Pfam" id="PF00290">
    <property type="entry name" value="Trp_syntA"/>
    <property type="match status" value="1"/>
</dbReference>
<comment type="function">
    <text evidence="1 9">The alpha subunit is responsible for the aldol cleavage of indoleglycerol phosphate to indole and glyceraldehyde 3-phosphate.</text>
</comment>
<evidence type="ECO:0000256" key="8">
    <source>
        <dbReference type="ARBA" id="ARBA00049047"/>
    </source>
</evidence>
<sequence>MNTSNKDINRIDRCFAELKAANKKALITFVTAGDPDLETTEKTVLEMFDRGADIIELGVPFSDPIAEGVTIQKASLRSLNNGTTLDKIFDTVKNIRTTTDKPLLLMMYLNTIFVYGTEKFFSLCREYGVDGVIVPDMPYEERDEILPYADKYGIHNINLVSPASHDRIKKIAADSSGFLYCVSSNGVTGTRSGFSTDFDEFFGLIRDNASCPYCVGFGISGAQQARDMASYCDGVIVGSAIVNIIAENGKDCVNKVGDFVQELKEEISDSI</sequence>
<reference evidence="11 12" key="1">
    <citation type="submission" date="2008-11" db="EMBL/GenBank/DDBJ databases">
        <title>Draft genome sequence of Bacteroides pectinophilus (ATCC 43243).</title>
        <authorList>
            <person name="Sudarsanam P."/>
            <person name="Ley R."/>
            <person name="Guruge J."/>
            <person name="Turnbaugh P.J."/>
            <person name="Mahowald M."/>
            <person name="Liep D."/>
            <person name="Gordon J."/>
        </authorList>
    </citation>
    <scope>NUCLEOTIDE SEQUENCE [LARGE SCALE GENOMIC DNA]</scope>
    <source>
        <strain evidence="11 12">ATCC 43243</strain>
    </source>
</reference>
<keyword evidence="5 9" id="KW-0822">Tryptophan biosynthesis</keyword>
<keyword evidence="4 9" id="KW-0028">Amino-acid biosynthesis</keyword>
<dbReference type="SUPFAM" id="SSF51366">
    <property type="entry name" value="Ribulose-phoshate binding barrel"/>
    <property type="match status" value="1"/>
</dbReference>
<evidence type="ECO:0000313" key="11">
    <source>
        <dbReference type="EMBL" id="EEC58472.1"/>
    </source>
</evidence>
<comment type="subunit">
    <text evidence="3 9">Tetramer of two alpha and two beta chains.</text>
</comment>
<dbReference type="HAMAP" id="MF_00131">
    <property type="entry name" value="Trp_synth_alpha"/>
    <property type="match status" value="1"/>
</dbReference>